<dbReference type="Proteomes" id="UP001501556">
    <property type="component" value="Unassembled WGS sequence"/>
</dbReference>
<dbReference type="EMBL" id="BAABDI010000006">
    <property type="protein sequence ID" value="GAA3967738.1"/>
    <property type="molecule type" value="Genomic_DNA"/>
</dbReference>
<evidence type="ECO:0000256" key="4">
    <source>
        <dbReference type="ARBA" id="ARBA00023136"/>
    </source>
</evidence>
<evidence type="ECO:0000259" key="6">
    <source>
        <dbReference type="Pfam" id="PF07980"/>
    </source>
</evidence>
<evidence type="ECO:0000313" key="7">
    <source>
        <dbReference type="EMBL" id="GAA3967738.1"/>
    </source>
</evidence>
<dbReference type="InterPro" id="IPR011990">
    <property type="entry name" value="TPR-like_helical_dom_sf"/>
</dbReference>
<gene>
    <name evidence="7" type="ORF">GCM10022407_12340</name>
</gene>
<dbReference type="PROSITE" id="PS51257">
    <property type="entry name" value="PROKAR_LIPOPROTEIN"/>
    <property type="match status" value="1"/>
</dbReference>
<keyword evidence="4" id="KW-0472">Membrane</keyword>
<reference evidence="8" key="1">
    <citation type="journal article" date="2019" name="Int. J. Syst. Evol. Microbiol.">
        <title>The Global Catalogue of Microorganisms (GCM) 10K type strain sequencing project: providing services to taxonomists for standard genome sequencing and annotation.</title>
        <authorList>
            <consortium name="The Broad Institute Genomics Platform"/>
            <consortium name="The Broad Institute Genome Sequencing Center for Infectious Disease"/>
            <person name="Wu L."/>
            <person name="Ma J."/>
        </authorList>
    </citation>
    <scope>NUCLEOTIDE SEQUENCE [LARGE SCALE GENOMIC DNA]</scope>
    <source>
        <strain evidence="8">JCM 17217</strain>
    </source>
</reference>
<keyword evidence="8" id="KW-1185">Reference proteome</keyword>
<protein>
    <submittedName>
        <fullName evidence="7">RagB/SusD family nutrient uptake outer membrane protein</fullName>
    </submittedName>
</protein>
<evidence type="ECO:0000256" key="5">
    <source>
        <dbReference type="ARBA" id="ARBA00023237"/>
    </source>
</evidence>
<name>A0ABP7PLT1_9BACT</name>
<dbReference type="Gene3D" id="1.25.40.10">
    <property type="entry name" value="Tetratricopeptide repeat domain"/>
    <property type="match status" value="1"/>
</dbReference>
<comment type="similarity">
    <text evidence="2">Belongs to the SusD family.</text>
</comment>
<dbReference type="Gene3D" id="1.25.40.390">
    <property type="match status" value="1"/>
</dbReference>
<dbReference type="InterPro" id="IPR012944">
    <property type="entry name" value="SusD_RagB_dom"/>
</dbReference>
<dbReference type="RefSeq" id="WP_345122156.1">
    <property type="nucleotide sequence ID" value="NZ_BAABDI010000006.1"/>
</dbReference>
<evidence type="ECO:0000256" key="1">
    <source>
        <dbReference type="ARBA" id="ARBA00004442"/>
    </source>
</evidence>
<organism evidence="7 8">
    <name type="scientific">Hymenobacter antarcticus</name>
    <dbReference type="NCBI Taxonomy" id="486270"/>
    <lineage>
        <taxon>Bacteria</taxon>
        <taxon>Pseudomonadati</taxon>
        <taxon>Bacteroidota</taxon>
        <taxon>Cytophagia</taxon>
        <taxon>Cytophagales</taxon>
        <taxon>Hymenobacteraceae</taxon>
        <taxon>Hymenobacter</taxon>
    </lineage>
</organism>
<dbReference type="SUPFAM" id="SSF48452">
    <property type="entry name" value="TPR-like"/>
    <property type="match status" value="1"/>
</dbReference>
<keyword evidence="5" id="KW-0998">Cell outer membrane</keyword>
<proteinExistence type="inferred from homology"/>
<feature type="domain" description="RagB/SusD" evidence="6">
    <location>
        <begin position="388"/>
        <end position="557"/>
    </location>
</feature>
<evidence type="ECO:0000256" key="3">
    <source>
        <dbReference type="ARBA" id="ARBA00022729"/>
    </source>
</evidence>
<accession>A0ABP7PLT1</accession>
<comment type="subcellular location">
    <subcellularLocation>
        <location evidence="1">Cell outer membrane</location>
    </subcellularLocation>
</comment>
<keyword evidence="3" id="KW-0732">Signal</keyword>
<sequence>MKYAFSRGLTTVAIAASLVTVSSCNLDRQPLFEPGSEEVFQDFANYKPALAKIYAGLAISGQQGPSGRPDITGLDEGFTNYLRGYWKAQELTTDEAIIGWADGNLPAYQNMNWTSGNEFIRAMYDRIFYQIGLCNEFLRQTTDAKLSERGISDADKQTVKAYRAEARFMRALSYWHALDMFGNVPFVTEADAVGATPPPQYSRTRLFNFVESELLAIDGDLIAPRQNEYGRADKAAAWTLLAKLYLNSVVYTGVGATPGTPRYDKCITYCDKVIGAGYVLQTTKTSIFPAYARNFLADNNTSPEFIFTTNFDGVRTQGYGGTTFIIHAAVGGRRMKPGEQFGISSGGWAGTRAKKNLPLLFPDTTQACPDKRFLFYTNGQRLEITAVDNFNHGFAVKKFRNVLSTPTSTGALQPGQDASGTFTDTDWPVFRLADVNLMYAEATIQGGAGGDRGKALRLLNDIRNRAYGNTAGVTTGNITDAAMNMQYIQDERARELYWEGYRRTDLIRFGKFTSGSYVWPYKGNTPAGQGVDAKFNLFPIPITDMSANPNLVQNQGY</sequence>
<dbReference type="Pfam" id="PF07980">
    <property type="entry name" value="SusD_RagB"/>
    <property type="match status" value="1"/>
</dbReference>
<dbReference type="CDD" id="cd08977">
    <property type="entry name" value="SusD"/>
    <property type="match status" value="1"/>
</dbReference>
<evidence type="ECO:0000256" key="2">
    <source>
        <dbReference type="ARBA" id="ARBA00006275"/>
    </source>
</evidence>
<comment type="caution">
    <text evidence="7">The sequence shown here is derived from an EMBL/GenBank/DDBJ whole genome shotgun (WGS) entry which is preliminary data.</text>
</comment>
<dbReference type="Gene3D" id="1.10.3780.10">
    <property type="entry name" value="SusD-like"/>
    <property type="match status" value="1"/>
</dbReference>
<evidence type="ECO:0000313" key="8">
    <source>
        <dbReference type="Proteomes" id="UP001501556"/>
    </source>
</evidence>